<evidence type="ECO:0000256" key="15">
    <source>
        <dbReference type="PIRSR" id="PIRSR001365-2"/>
    </source>
</evidence>
<keyword evidence="5" id="KW-0963">Cytoplasm</keyword>
<dbReference type="AlphaFoldDB" id="A0A5B0DVZ7"/>
<dbReference type="InterPro" id="IPR005263">
    <property type="entry name" value="DapA"/>
</dbReference>
<keyword evidence="8" id="KW-0457">Lysine biosynthesis</keyword>
<keyword evidence="7" id="KW-0220">Diaminopimelate biosynthesis</keyword>
<dbReference type="GO" id="GO:0019877">
    <property type="term" value="P:diaminopimelate biosynthetic process"/>
    <property type="evidence" value="ECO:0007669"/>
    <property type="project" value="UniProtKB-KW"/>
</dbReference>
<dbReference type="Proteomes" id="UP000324738">
    <property type="component" value="Unassembled WGS sequence"/>
</dbReference>
<feature type="binding site" evidence="15">
    <location>
        <position position="49"/>
    </location>
    <ligand>
        <name>pyruvate</name>
        <dbReference type="ChEBI" id="CHEBI:15361"/>
    </ligand>
</feature>
<dbReference type="RefSeq" id="WP_149300644.1">
    <property type="nucleotide sequence ID" value="NZ_VTWH01000003.1"/>
</dbReference>
<comment type="caution">
    <text evidence="16">The sequence shown here is derived from an EMBL/GenBank/DDBJ whole genome shotgun (WGS) entry which is preliminary data.</text>
</comment>
<evidence type="ECO:0000256" key="9">
    <source>
        <dbReference type="ARBA" id="ARBA00023239"/>
    </source>
</evidence>
<sequence length="302" mass="32523">MTKPVWQGIHSVLVTPFDEAGAIDIARYEALAQTNLDNGADGLIVCGSTGEFYALSIAERRKLITATVSVAAGKVPVLVGVSDLQFDTVKEMNGIAEAEGADGVLALPPIYAKPDAREAEHYYRQFAKTTALPIMLYNSPARIGVNITPDMVERLAELPNVAAIKDSSADIQQVTELARRVKDRLAVFVGYETMIRSTLPIGVTGVVAMAHQLSGKLVRNYYDACAQGNQAEADRLEPALFAIYACFKTGSFYAGIKAVMNELGFAVGDPREPLLPFSQSQQDAVRSRLEAANVRSVIASLK</sequence>
<dbReference type="SUPFAM" id="SSF51569">
    <property type="entry name" value="Aldolase"/>
    <property type="match status" value="1"/>
</dbReference>
<dbReference type="GO" id="GO:0008840">
    <property type="term" value="F:4-hydroxy-tetrahydrodipicolinate synthase activity"/>
    <property type="evidence" value="ECO:0007669"/>
    <property type="project" value="UniProtKB-UniRule"/>
</dbReference>
<evidence type="ECO:0000256" key="3">
    <source>
        <dbReference type="ARBA" id="ARBA00007592"/>
    </source>
</evidence>
<name>A0A5B0DVZ7_9HYPH</name>
<dbReference type="UniPathway" id="UPA00034">
    <property type="reaction ID" value="UER00017"/>
</dbReference>
<evidence type="ECO:0000256" key="7">
    <source>
        <dbReference type="ARBA" id="ARBA00022915"/>
    </source>
</evidence>
<comment type="function">
    <text evidence="1">Catalyzes the condensation of (S)-aspartate-beta-semialdehyde [(S)-ASA] and pyruvate to 4-hydroxy-tetrahydrodipicolinate (HTPA).</text>
</comment>
<reference evidence="16 17" key="1">
    <citation type="submission" date="2019-08" db="EMBL/GenBank/DDBJ databases">
        <title>Aureimonas fodiniaquatilis sp. nov., isolated from a coal mine wastewater.</title>
        <authorList>
            <person name="Kim W."/>
        </authorList>
    </citation>
    <scope>NUCLEOTIDE SEQUENCE [LARGE SCALE GENOMIC DNA]</scope>
    <source>
        <strain evidence="16 17">CAU 1482</strain>
    </source>
</reference>
<evidence type="ECO:0000256" key="13">
    <source>
        <dbReference type="PIRNR" id="PIRNR001365"/>
    </source>
</evidence>
<accession>A0A5B0DVZ7</accession>
<dbReference type="InterPro" id="IPR002220">
    <property type="entry name" value="DapA-like"/>
</dbReference>
<evidence type="ECO:0000256" key="6">
    <source>
        <dbReference type="ARBA" id="ARBA00022605"/>
    </source>
</evidence>
<dbReference type="EC" id="4.3.3.7" evidence="4 12"/>
<comment type="pathway">
    <text evidence="2">Amino-acid biosynthesis; L-lysine biosynthesis via DAP pathway; (S)-tetrahydrodipicolinate from L-aspartate: step 3/4.</text>
</comment>
<organism evidence="16 17">
    <name type="scientific">Aureimonas fodinaquatilis</name>
    <dbReference type="NCBI Taxonomy" id="2565783"/>
    <lineage>
        <taxon>Bacteria</taxon>
        <taxon>Pseudomonadati</taxon>
        <taxon>Pseudomonadota</taxon>
        <taxon>Alphaproteobacteria</taxon>
        <taxon>Hyphomicrobiales</taxon>
        <taxon>Aurantimonadaceae</taxon>
        <taxon>Aureimonas</taxon>
    </lineage>
</organism>
<evidence type="ECO:0000313" key="17">
    <source>
        <dbReference type="Proteomes" id="UP000324738"/>
    </source>
</evidence>
<dbReference type="GO" id="GO:0009089">
    <property type="term" value="P:lysine biosynthetic process via diaminopimelate"/>
    <property type="evidence" value="ECO:0007669"/>
    <property type="project" value="UniProtKB-UniRule"/>
</dbReference>
<keyword evidence="6" id="KW-0028">Amino-acid biosynthesis</keyword>
<evidence type="ECO:0000256" key="8">
    <source>
        <dbReference type="ARBA" id="ARBA00023154"/>
    </source>
</evidence>
<dbReference type="EMBL" id="VTWH01000003">
    <property type="protein sequence ID" value="KAA0969359.1"/>
    <property type="molecule type" value="Genomic_DNA"/>
</dbReference>
<dbReference type="Pfam" id="PF00701">
    <property type="entry name" value="DHDPS"/>
    <property type="match status" value="1"/>
</dbReference>
<evidence type="ECO:0000256" key="5">
    <source>
        <dbReference type="ARBA" id="ARBA00022490"/>
    </source>
</evidence>
<keyword evidence="17" id="KW-1185">Reference proteome</keyword>
<feature type="binding site" evidence="15">
    <location>
        <position position="207"/>
    </location>
    <ligand>
        <name>pyruvate</name>
        <dbReference type="ChEBI" id="CHEBI:15361"/>
    </ligand>
</feature>
<feature type="active site" description="Proton donor/acceptor" evidence="14">
    <location>
        <position position="137"/>
    </location>
</feature>
<protein>
    <recommendedName>
        <fullName evidence="4 12">4-hydroxy-tetrahydrodipicolinate synthase</fullName>
        <ecNumber evidence="4 12">4.3.3.7</ecNumber>
    </recommendedName>
</protein>
<dbReference type="Gene3D" id="3.20.20.70">
    <property type="entry name" value="Aldolase class I"/>
    <property type="match status" value="1"/>
</dbReference>
<evidence type="ECO:0000256" key="4">
    <source>
        <dbReference type="ARBA" id="ARBA00012086"/>
    </source>
</evidence>
<keyword evidence="10" id="KW-0704">Schiff base</keyword>
<evidence type="ECO:0000256" key="12">
    <source>
        <dbReference type="NCBIfam" id="TIGR00674"/>
    </source>
</evidence>
<dbReference type="SMART" id="SM01130">
    <property type="entry name" value="DHDPS"/>
    <property type="match status" value="1"/>
</dbReference>
<dbReference type="InterPro" id="IPR020624">
    <property type="entry name" value="Schiff_base-form_aldolases_CS"/>
</dbReference>
<comment type="similarity">
    <text evidence="3 13">Belongs to the DapA family.</text>
</comment>
<evidence type="ECO:0000256" key="1">
    <source>
        <dbReference type="ARBA" id="ARBA00003294"/>
    </source>
</evidence>
<evidence type="ECO:0000313" key="16">
    <source>
        <dbReference type="EMBL" id="KAA0969359.1"/>
    </source>
</evidence>
<dbReference type="PANTHER" id="PTHR12128">
    <property type="entry name" value="DIHYDRODIPICOLINATE SYNTHASE"/>
    <property type="match status" value="1"/>
</dbReference>
<feature type="active site" description="Schiff-base intermediate with substrate" evidence="14">
    <location>
        <position position="165"/>
    </location>
</feature>
<dbReference type="OrthoDB" id="9778880at2"/>
<dbReference type="PROSITE" id="PS00665">
    <property type="entry name" value="DHDPS_1"/>
    <property type="match status" value="1"/>
</dbReference>
<dbReference type="NCBIfam" id="TIGR00674">
    <property type="entry name" value="dapA"/>
    <property type="match status" value="1"/>
</dbReference>
<gene>
    <name evidence="16" type="primary">dapA</name>
    <name evidence="16" type="ORF">FPY71_12445</name>
</gene>
<dbReference type="InterPro" id="IPR013785">
    <property type="entry name" value="Aldolase_TIM"/>
</dbReference>
<keyword evidence="9 13" id="KW-0456">Lyase</keyword>
<comment type="catalytic activity">
    <reaction evidence="11">
        <text>L-aspartate 4-semialdehyde + pyruvate = (2S,4S)-4-hydroxy-2,3,4,5-tetrahydrodipicolinate + H2O + H(+)</text>
        <dbReference type="Rhea" id="RHEA:34171"/>
        <dbReference type="ChEBI" id="CHEBI:15361"/>
        <dbReference type="ChEBI" id="CHEBI:15377"/>
        <dbReference type="ChEBI" id="CHEBI:15378"/>
        <dbReference type="ChEBI" id="CHEBI:67139"/>
        <dbReference type="ChEBI" id="CHEBI:537519"/>
        <dbReference type="EC" id="4.3.3.7"/>
    </reaction>
</comment>
<dbReference type="PRINTS" id="PR00146">
    <property type="entry name" value="DHPICSNTHASE"/>
</dbReference>
<dbReference type="CDD" id="cd00408">
    <property type="entry name" value="DHDPS-like"/>
    <property type="match status" value="1"/>
</dbReference>
<evidence type="ECO:0000256" key="11">
    <source>
        <dbReference type="ARBA" id="ARBA00047836"/>
    </source>
</evidence>
<dbReference type="PANTHER" id="PTHR12128:SF66">
    <property type="entry name" value="4-HYDROXY-2-OXOGLUTARATE ALDOLASE, MITOCHONDRIAL"/>
    <property type="match status" value="1"/>
</dbReference>
<dbReference type="PIRSF" id="PIRSF001365">
    <property type="entry name" value="DHDPS"/>
    <property type="match status" value="1"/>
</dbReference>
<evidence type="ECO:0000256" key="10">
    <source>
        <dbReference type="ARBA" id="ARBA00023270"/>
    </source>
</evidence>
<evidence type="ECO:0000256" key="14">
    <source>
        <dbReference type="PIRSR" id="PIRSR001365-1"/>
    </source>
</evidence>
<proteinExistence type="inferred from homology"/>
<evidence type="ECO:0000256" key="2">
    <source>
        <dbReference type="ARBA" id="ARBA00005120"/>
    </source>
</evidence>